<sequence>MYLKGFASGSIPPVSAVMSTLLSSKSTAPISRTSPEVITYRIGERLVYVKPAQTHVAAVQMAFEEFPEELYGISPHRITFTISATLNGEKRAVRISESAWSFSVTRMARGEVLNVVIAPESDRTVDSAPPPQYRENPVGGSLEASKSSSNPSKVPRPRPHWLRLLC</sequence>
<proteinExistence type="predicted"/>
<dbReference type="Proteomes" id="UP001049176">
    <property type="component" value="Chromosome 6"/>
</dbReference>
<keyword evidence="3" id="KW-1185">Reference proteome</keyword>
<evidence type="ECO:0000256" key="1">
    <source>
        <dbReference type="SAM" id="MobiDB-lite"/>
    </source>
</evidence>
<organism evidence="2 3">
    <name type="scientific">Marasmius oreades</name>
    <name type="common">fairy-ring Marasmius</name>
    <dbReference type="NCBI Taxonomy" id="181124"/>
    <lineage>
        <taxon>Eukaryota</taxon>
        <taxon>Fungi</taxon>
        <taxon>Dikarya</taxon>
        <taxon>Basidiomycota</taxon>
        <taxon>Agaricomycotina</taxon>
        <taxon>Agaricomycetes</taxon>
        <taxon>Agaricomycetidae</taxon>
        <taxon>Agaricales</taxon>
        <taxon>Marasmiineae</taxon>
        <taxon>Marasmiaceae</taxon>
        <taxon>Marasmius</taxon>
    </lineage>
</organism>
<reference evidence="2" key="1">
    <citation type="journal article" date="2021" name="Genome Biol. Evol.">
        <title>The assembled and annotated genome of the fairy-ring fungus Marasmius oreades.</title>
        <authorList>
            <person name="Hiltunen M."/>
            <person name="Ament-Velasquez S.L."/>
            <person name="Johannesson H."/>
        </authorList>
    </citation>
    <scope>NUCLEOTIDE SEQUENCE</scope>
    <source>
        <strain evidence="2">03SP1</strain>
    </source>
</reference>
<name>A0A9P7USC8_9AGAR</name>
<dbReference type="RefSeq" id="XP_043007506.1">
    <property type="nucleotide sequence ID" value="XM_043155045.1"/>
</dbReference>
<dbReference type="EMBL" id="CM032186">
    <property type="protein sequence ID" value="KAG7091036.1"/>
    <property type="molecule type" value="Genomic_DNA"/>
</dbReference>
<evidence type="ECO:0000313" key="3">
    <source>
        <dbReference type="Proteomes" id="UP001049176"/>
    </source>
</evidence>
<gene>
    <name evidence="2" type="ORF">E1B28_010096</name>
</gene>
<dbReference type="GeneID" id="66079172"/>
<feature type="region of interest" description="Disordered" evidence="1">
    <location>
        <begin position="122"/>
        <end position="158"/>
    </location>
</feature>
<protein>
    <submittedName>
        <fullName evidence="2">Uncharacterized protein</fullName>
    </submittedName>
</protein>
<comment type="caution">
    <text evidence="2">The sequence shown here is derived from an EMBL/GenBank/DDBJ whole genome shotgun (WGS) entry which is preliminary data.</text>
</comment>
<evidence type="ECO:0000313" key="2">
    <source>
        <dbReference type="EMBL" id="KAG7091036.1"/>
    </source>
</evidence>
<accession>A0A9P7USC8</accession>
<dbReference type="AlphaFoldDB" id="A0A9P7USC8"/>
<dbReference type="OrthoDB" id="3198848at2759"/>
<dbReference type="KEGG" id="more:E1B28_010096"/>